<comment type="caution">
    <text evidence="8">The sequence shown here is derived from an EMBL/GenBank/DDBJ whole genome shotgun (WGS) entry which is preliminary data.</text>
</comment>
<reference evidence="9" key="1">
    <citation type="journal article" date="2019" name="Int. J. Syst. Evol. Microbiol.">
        <title>The Global Catalogue of Microorganisms (GCM) 10K type strain sequencing project: providing services to taxonomists for standard genome sequencing and annotation.</title>
        <authorList>
            <consortium name="The Broad Institute Genomics Platform"/>
            <consortium name="The Broad Institute Genome Sequencing Center for Infectious Disease"/>
            <person name="Wu L."/>
            <person name="Ma J."/>
        </authorList>
    </citation>
    <scope>NUCLEOTIDE SEQUENCE [LARGE SCALE GENOMIC DNA]</scope>
    <source>
        <strain evidence="9">JCM 18200</strain>
    </source>
</reference>
<dbReference type="Pfam" id="PF25917">
    <property type="entry name" value="BSH_RND"/>
    <property type="match status" value="1"/>
</dbReference>
<organism evidence="8 9">
    <name type="scientific">Olivibacter ginsenosidimutans</name>
    <dbReference type="NCBI Taxonomy" id="1176537"/>
    <lineage>
        <taxon>Bacteria</taxon>
        <taxon>Pseudomonadati</taxon>
        <taxon>Bacteroidota</taxon>
        <taxon>Sphingobacteriia</taxon>
        <taxon>Sphingobacteriales</taxon>
        <taxon>Sphingobacteriaceae</taxon>
        <taxon>Olivibacter</taxon>
    </lineage>
</organism>
<evidence type="ECO:0000313" key="8">
    <source>
        <dbReference type="EMBL" id="GAA4798978.1"/>
    </source>
</evidence>
<dbReference type="InterPro" id="IPR006143">
    <property type="entry name" value="RND_pump_MFP"/>
</dbReference>
<feature type="chain" id="PRO_5046265811" evidence="3">
    <location>
        <begin position="28"/>
        <end position="388"/>
    </location>
</feature>
<dbReference type="Pfam" id="PF25876">
    <property type="entry name" value="HH_MFP_RND"/>
    <property type="match status" value="1"/>
</dbReference>
<dbReference type="PANTHER" id="PTHR30158:SF23">
    <property type="entry name" value="MULTIDRUG RESISTANCE PROTEIN MEXA"/>
    <property type="match status" value="1"/>
</dbReference>
<gene>
    <name evidence="8" type="ORF">GCM10023231_29660</name>
</gene>
<evidence type="ECO:0000256" key="1">
    <source>
        <dbReference type="ARBA" id="ARBA00004196"/>
    </source>
</evidence>
<comment type="similarity">
    <text evidence="2">Belongs to the membrane fusion protein (MFP) (TC 8.A.1) family.</text>
</comment>
<evidence type="ECO:0000259" key="7">
    <source>
        <dbReference type="Pfam" id="PF25967"/>
    </source>
</evidence>
<dbReference type="InterPro" id="IPR058627">
    <property type="entry name" value="MdtA-like_C"/>
</dbReference>
<dbReference type="InterPro" id="IPR058625">
    <property type="entry name" value="MdtA-like_BSH"/>
</dbReference>
<evidence type="ECO:0000313" key="9">
    <source>
        <dbReference type="Proteomes" id="UP001501411"/>
    </source>
</evidence>
<evidence type="ECO:0000256" key="3">
    <source>
        <dbReference type="SAM" id="SignalP"/>
    </source>
</evidence>
<dbReference type="Gene3D" id="2.40.30.170">
    <property type="match status" value="1"/>
</dbReference>
<accession>A0ABP9BTA5</accession>
<keyword evidence="9" id="KW-1185">Reference proteome</keyword>
<dbReference type="Pfam" id="PF25944">
    <property type="entry name" value="Beta-barrel_RND"/>
    <property type="match status" value="1"/>
</dbReference>
<proteinExistence type="inferred from homology"/>
<evidence type="ECO:0000259" key="6">
    <source>
        <dbReference type="Pfam" id="PF25944"/>
    </source>
</evidence>
<feature type="domain" description="Multidrug resistance protein MdtA-like C-terminal permuted SH3" evidence="7">
    <location>
        <begin position="311"/>
        <end position="371"/>
    </location>
</feature>
<dbReference type="SUPFAM" id="SSF111369">
    <property type="entry name" value="HlyD-like secretion proteins"/>
    <property type="match status" value="1"/>
</dbReference>
<feature type="domain" description="Multidrug resistance protein MdtA-like beta-barrel" evidence="6">
    <location>
        <begin position="217"/>
        <end position="306"/>
    </location>
</feature>
<comment type="subcellular location">
    <subcellularLocation>
        <location evidence="1">Cell envelope</location>
    </subcellularLocation>
</comment>
<dbReference type="InterPro" id="IPR058624">
    <property type="entry name" value="MdtA-like_HH"/>
</dbReference>
<dbReference type="Gene3D" id="2.40.50.100">
    <property type="match status" value="1"/>
</dbReference>
<evidence type="ECO:0000259" key="4">
    <source>
        <dbReference type="Pfam" id="PF25876"/>
    </source>
</evidence>
<sequence length="388" mass="42372">MINYNRKNVKTLLTLITSAFLIPTLFGCHQGSSTAEDATKNRLSLPVFQVDTGTALTVRDYLGTIEGKVNVEIRPQVEGMLEKIYVDEGAYVKKGQDLFKINEQPYLEALKNARAEETVEKAKQKNAHLEVESLKPLVENDVISPVQLQTAQANDEVAKASVAKAATAVATANINLGFTNIKAPASGYIGRIPKRIGNLVTKSDSQPLTVLSDTRDVYVYFSMSEADFLHFTKGGRKNDSLAHNDKLIPYVRLMLADGSEYAEKGVVDAIDGQVNRTTGAISLRATFPNPDDVLRQGNTGTLKMEERKPGVLLVPQVAAIELQDKTFVYIVTPDNTVKMRAVILDGVSGTNYIVKDGLQPGDRVVLAGFDRLEDGLAINPQLQNPKRG</sequence>
<evidence type="ECO:0000259" key="5">
    <source>
        <dbReference type="Pfam" id="PF25917"/>
    </source>
</evidence>
<dbReference type="EMBL" id="BAABIQ010000040">
    <property type="protein sequence ID" value="GAA4798978.1"/>
    <property type="molecule type" value="Genomic_DNA"/>
</dbReference>
<dbReference type="Proteomes" id="UP001501411">
    <property type="component" value="Unassembled WGS sequence"/>
</dbReference>
<evidence type="ECO:0000256" key="2">
    <source>
        <dbReference type="ARBA" id="ARBA00009477"/>
    </source>
</evidence>
<dbReference type="PANTHER" id="PTHR30158">
    <property type="entry name" value="ACRA/E-RELATED COMPONENT OF DRUG EFFLUX TRANSPORTER"/>
    <property type="match status" value="1"/>
</dbReference>
<dbReference type="NCBIfam" id="TIGR01730">
    <property type="entry name" value="RND_mfp"/>
    <property type="match status" value="1"/>
</dbReference>
<dbReference type="Gene3D" id="2.40.420.20">
    <property type="match status" value="1"/>
</dbReference>
<protein>
    <submittedName>
        <fullName evidence="8">Efflux RND transporter periplasmic adaptor subunit</fullName>
    </submittedName>
</protein>
<dbReference type="Gene3D" id="1.10.287.470">
    <property type="entry name" value="Helix hairpin bin"/>
    <property type="match status" value="1"/>
</dbReference>
<name>A0ABP9BTA5_9SPHI</name>
<dbReference type="Pfam" id="PF25967">
    <property type="entry name" value="RND-MFP_C"/>
    <property type="match status" value="1"/>
</dbReference>
<feature type="domain" description="Multidrug resistance protein MdtA-like alpha-helical hairpin" evidence="4">
    <location>
        <begin position="110"/>
        <end position="179"/>
    </location>
</feature>
<dbReference type="InterPro" id="IPR058626">
    <property type="entry name" value="MdtA-like_b-barrel"/>
</dbReference>
<feature type="domain" description="Multidrug resistance protein MdtA-like barrel-sandwich hybrid" evidence="5">
    <location>
        <begin position="71"/>
        <end position="210"/>
    </location>
</feature>
<dbReference type="PROSITE" id="PS51257">
    <property type="entry name" value="PROKAR_LIPOPROTEIN"/>
    <property type="match status" value="1"/>
</dbReference>
<keyword evidence="3" id="KW-0732">Signal</keyword>
<feature type="signal peptide" evidence="3">
    <location>
        <begin position="1"/>
        <end position="27"/>
    </location>
</feature>